<evidence type="ECO:0000313" key="2">
    <source>
        <dbReference type="EMBL" id="GAJ90989.1"/>
    </source>
</evidence>
<dbReference type="Proteomes" id="UP000026941">
    <property type="component" value="Unassembled WGS sequence"/>
</dbReference>
<dbReference type="AlphaFoldDB" id="A0AA87Q439"/>
<reference evidence="2 3" key="1">
    <citation type="submission" date="2014-05" db="EMBL/GenBank/DDBJ databases">
        <title>Whole genome shotgun sequence of Rhizobium rhizogenes NBRC 13257.</title>
        <authorList>
            <person name="Katano-Makiyama Y."/>
            <person name="Hosoyama A."/>
            <person name="Hashimoto M."/>
            <person name="Hosoyama Y."/>
            <person name="Noguchi M."/>
            <person name="Tsuchikane K."/>
            <person name="Kimura A."/>
            <person name="Ohji S."/>
            <person name="Ichikawa N."/>
            <person name="Yamazoe A."/>
            <person name="Fujita N."/>
        </authorList>
    </citation>
    <scope>NUCLEOTIDE SEQUENCE [LARGE SCALE GENOMIC DNA]</scope>
    <source>
        <strain evidence="2 3">NBRC 13257</strain>
    </source>
</reference>
<name>A0AA87Q439_RHIRH</name>
<gene>
    <name evidence="2" type="ORF">RRH01S_01_04570</name>
</gene>
<evidence type="ECO:0000256" key="1">
    <source>
        <dbReference type="SAM" id="MobiDB-lite"/>
    </source>
</evidence>
<organism evidence="2 3">
    <name type="scientific">Rhizobium rhizogenes NBRC 13257</name>
    <dbReference type="NCBI Taxonomy" id="1220581"/>
    <lineage>
        <taxon>Bacteria</taxon>
        <taxon>Pseudomonadati</taxon>
        <taxon>Pseudomonadota</taxon>
        <taxon>Alphaproteobacteria</taxon>
        <taxon>Hyphomicrobiales</taxon>
        <taxon>Rhizobiaceae</taxon>
        <taxon>Rhizobium/Agrobacterium group</taxon>
        <taxon>Rhizobium</taxon>
    </lineage>
</organism>
<proteinExistence type="predicted"/>
<comment type="caution">
    <text evidence="2">The sequence shown here is derived from an EMBL/GenBank/DDBJ whole genome shotgun (WGS) entry which is preliminary data.</text>
</comment>
<accession>A0AA87Q439</accession>
<feature type="region of interest" description="Disordered" evidence="1">
    <location>
        <begin position="1"/>
        <end position="25"/>
    </location>
</feature>
<dbReference type="EMBL" id="BAYX01000001">
    <property type="protein sequence ID" value="GAJ90989.1"/>
    <property type="molecule type" value="Genomic_DNA"/>
</dbReference>
<protein>
    <submittedName>
        <fullName evidence="2">Uncharacterized protein</fullName>
    </submittedName>
</protein>
<sequence>MSYYRPRTSGQIGTKRLGPKSRRLRAKNSFGAMTTSVLATRHASQNRLCARYAWQVSWLAGKVRQAEANRNRSPPLMHQRIFLAFPADHHEKADDS</sequence>
<evidence type="ECO:0000313" key="3">
    <source>
        <dbReference type="Proteomes" id="UP000026941"/>
    </source>
</evidence>